<accession>A0A0M0J3T2</accession>
<evidence type="ECO:0000313" key="1">
    <source>
        <dbReference type="EMBL" id="KOO21246.1"/>
    </source>
</evidence>
<dbReference type="Proteomes" id="UP000037460">
    <property type="component" value="Unassembled WGS sequence"/>
</dbReference>
<name>A0A0M0J3T2_9EUKA</name>
<protein>
    <submittedName>
        <fullName evidence="1">Uncharacterized protein</fullName>
    </submittedName>
</protein>
<comment type="caution">
    <text evidence="1">The sequence shown here is derived from an EMBL/GenBank/DDBJ whole genome shotgun (WGS) entry which is preliminary data.</text>
</comment>
<gene>
    <name evidence="1" type="ORF">Ctob_006196</name>
</gene>
<reference evidence="2" key="1">
    <citation type="journal article" date="2015" name="PLoS Genet.">
        <title>Genome Sequence and Transcriptome Analyses of Chrysochromulina tobin: Metabolic Tools for Enhanced Algal Fitness in the Prominent Order Prymnesiales (Haptophyceae).</title>
        <authorList>
            <person name="Hovde B.T."/>
            <person name="Deodato C.R."/>
            <person name="Hunsperger H.M."/>
            <person name="Ryken S.A."/>
            <person name="Yost W."/>
            <person name="Jha R.K."/>
            <person name="Patterson J."/>
            <person name="Monnat R.J. Jr."/>
            <person name="Barlow S.B."/>
            <person name="Starkenburg S.R."/>
            <person name="Cattolico R.A."/>
        </authorList>
    </citation>
    <scope>NUCLEOTIDE SEQUENCE</scope>
    <source>
        <strain evidence="2">CCMP291</strain>
    </source>
</reference>
<dbReference type="EMBL" id="JWZX01003378">
    <property type="protein sequence ID" value="KOO21246.1"/>
    <property type="molecule type" value="Genomic_DNA"/>
</dbReference>
<sequence length="266" mass="28269">MDDEASLFDALFSGDASAKEYCNALIEVGAQQRSNLAHSIILATRPTVTAAAGIEQRDGIFTLVNEAMLSAFNERKNEARVDFHAANQAKLEARLEDALRGTQQLAQQSASSTADTPLLEGLRAALLRQAAEGSAAHVQWTLSKAHLINGGVAYVDDAVSLLRTCGYEVVVRPDALEAGESRDNVCWAMRSCWWSRSQLRGLGTAVRLDTDVAPAGRLSTITVTAGAAPVTAPSGGQATAAAAAALRPEPMFELRAEESWSWCAVL</sequence>
<keyword evidence="2" id="KW-1185">Reference proteome</keyword>
<organism evidence="1 2">
    <name type="scientific">Chrysochromulina tobinii</name>
    <dbReference type="NCBI Taxonomy" id="1460289"/>
    <lineage>
        <taxon>Eukaryota</taxon>
        <taxon>Haptista</taxon>
        <taxon>Haptophyta</taxon>
        <taxon>Prymnesiophyceae</taxon>
        <taxon>Prymnesiales</taxon>
        <taxon>Chrysochromulinaceae</taxon>
        <taxon>Chrysochromulina</taxon>
    </lineage>
</organism>
<evidence type="ECO:0000313" key="2">
    <source>
        <dbReference type="Proteomes" id="UP000037460"/>
    </source>
</evidence>
<dbReference type="AlphaFoldDB" id="A0A0M0J3T2"/>
<proteinExistence type="predicted"/>